<feature type="compositionally biased region" description="Basic and acidic residues" evidence="2">
    <location>
        <begin position="514"/>
        <end position="524"/>
    </location>
</feature>
<dbReference type="AlphaFoldDB" id="A0AAD9PLI8"/>
<proteinExistence type="predicted"/>
<keyword evidence="4" id="KW-1185">Reference proteome</keyword>
<dbReference type="RefSeq" id="XP_067803415.1">
    <property type="nucleotide sequence ID" value="XM_067946851.1"/>
</dbReference>
<feature type="compositionally biased region" description="Low complexity" evidence="2">
    <location>
        <begin position="559"/>
        <end position="578"/>
    </location>
</feature>
<protein>
    <submittedName>
        <fullName evidence="3">Uncharacterized protein</fullName>
    </submittedName>
</protein>
<feature type="coiled-coil region" evidence="1">
    <location>
        <begin position="63"/>
        <end position="104"/>
    </location>
</feature>
<name>A0AAD9PLI8_9APIC</name>
<feature type="compositionally biased region" description="Polar residues" evidence="2">
    <location>
        <begin position="525"/>
        <end position="540"/>
    </location>
</feature>
<dbReference type="GeneID" id="94336118"/>
<feature type="region of interest" description="Disordered" evidence="2">
    <location>
        <begin position="343"/>
        <end position="391"/>
    </location>
</feature>
<sequence length="600" mass="65462">MAGVNKGGDPWTQVLQVKEKMQIPKGAILTQDGPLGRQRPEPEIIEHMLDDLESRMRHYFLLYNRERDLRKRAEEDAYRLEQEIAQLQQDIQQSVAKGKSLESKIKTLVGQPLKIKETVDKIDLLYTQMDTLIQSLVGIGSCATIQSTSREAFVKLCLEYLYPCRDLDSRINCLYTALYGMLMNTTIQVQPPKPSSPALETPRTNALVGISLRIHHVLLLSQPPSVSGFTCVFRYDHEDALAAKSDSTRCITTSAKPLDIASHVLDFNQTISISSLPPKIPNVIPNLVVDLYAQDSLMATSSMSIVDQKTLHPDEPWQLKSPQGTDFGNITITVSPVPNGAKLPAVGFAPKEPESTRAPAPQVQSPKKEPATTTPSQTTQAKAVGPFTPKGAQNVRRPIILKKAANAKSSKIAKLASLFGAKANAIPEAEPVAATSIEKLDSGPAMTKAPSAATLPQEHEEPMQPQEPQEHAEQTESTKPVEPSSPKEPLAKEAPSSPPKVPKEPSVQAPNEAENVKEDQEDTKPATTEQTLQRIMTRSLSKIKEKAPVPIKAKPALGKIQPQPQIPQQKAPATPKGPLVPIIIAPKILKKPPSFKKGPI</sequence>
<evidence type="ECO:0000313" key="4">
    <source>
        <dbReference type="Proteomes" id="UP001214638"/>
    </source>
</evidence>
<evidence type="ECO:0000256" key="2">
    <source>
        <dbReference type="SAM" id="MobiDB-lite"/>
    </source>
</evidence>
<comment type="caution">
    <text evidence="3">The sequence shown here is derived from an EMBL/GenBank/DDBJ whole genome shotgun (WGS) entry which is preliminary data.</text>
</comment>
<dbReference type="Proteomes" id="UP001214638">
    <property type="component" value="Unassembled WGS sequence"/>
</dbReference>
<keyword evidence="1" id="KW-0175">Coiled coil</keyword>
<evidence type="ECO:0000313" key="3">
    <source>
        <dbReference type="EMBL" id="KAK2196573.1"/>
    </source>
</evidence>
<evidence type="ECO:0000256" key="1">
    <source>
        <dbReference type="SAM" id="Coils"/>
    </source>
</evidence>
<accession>A0AAD9PLI8</accession>
<reference evidence="3" key="1">
    <citation type="journal article" date="2023" name="Nat. Microbiol.">
        <title>Babesia duncani multi-omics identifies virulence factors and drug targets.</title>
        <authorList>
            <person name="Singh P."/>
            <person name="Lonardi S."/>
            <person name="Liang Q."/>
            <person name="Vydyam P."/>
            <person name="Khabirova E."/>
            <person name="Fang T."/>
            <person name="Gihaz S."/>
            <person name="Thekkiniath J."/>
            <person name="Munshi M."/>
            <person name="Abel S."/>
            <person name="Ciampossin L."/>
            <person name="Batugedara G."/>
            <person name="Gupta M."/>
            <person name="Lu X.M."/>
            <person name="Lenz T."/>
            <person name="Chakravarty S."/>
            <person name="Cornillot E."/>
            <person name="Hu Y."/>
            <person name="Ma W."/>
            <person name="Gonzalez L.M."/>
            <person name="Sanchez S."/>
            <person name="Estrada K."/>
            <person name="Sanchez-Flores A."/>
            <person name="Montero E."/>
            <person name="Harb O.S."/>
            <person name="Le Roch K.G."/>
            <person name="Mamoun C.B."/>
        </authorList>
    </citation>
    <scope>NUCLEOTIDE SEQUENCE</scope>
    <source>
        <strain evidence="3">WA1</strain>
    </source>
</reference>
<organism evidence="3 4">
    <name type="scientific">Babesia duncani</name>
    <dbReference type="NCBI Taxonomy" id="323732"/>
    <lineage>
        <taxon>Eukaryota</taxon>
        <taxon>Sar</taxon>
        <taxon>Alveolata</taxon>
        <taxon>Apicomplexa</taxon>
        <taxon>Aconoidasida</taxon>
        <taxon>Piroplasmida</taxon>
        <taxon>Babesiidae</taxon>
        <taxon>Babesia</taxon>
    </lineage>
</organism>
<feature type="compositionally biased region" description="Basic and acidic residues" evidence="2">
    <location>
        <begin position="457"/>
        <end position="476"/>
    </location>
</feature>
<feature type="region of interest" description="Disordered" evidence="2">
    <location>
        <begin position="442"/>
        <end position="578"/>
    </location>
</feature>
<dbReference type="KEGG" id="bdw:94336118"/>
<feature type="compositionally biased region" description="Low complexity" evidence="2">
    <location>
        <begin position="371"/>
        <end position="381"/>
    </location>
</feature>
<dbReference type="EMBL" id="JALLKP010000002">
    <property type="protein sequence ID" value="KAK2196573.1"/>
    <property type="molecule type" value="Genomic_DNA"/>
</dbReference>
<gene>
    <name evidence="3" type="ORF">BdWA1_001820</name>
</gene>